<dbReference type="GO" id="GO:0035861">
    <property type="term" value="C:site of double-strand break"/>
    <property type="evidence" value="ECO:0000318"/>
    <property type="project" value="GO_Central"/>
</dbReference>
<dbReference type="GO" id="GO:0006260">
    <property type="term" value="P:DNA replication"/>
    <property type="evidence" value="ECO:0000318"/>
    <property type="project" value="GO_Central"/>
</dbReference>
<dbReference type="InterPro" id="IPR040260">
    <property type="entry name" value="RFA2-like"/>
</dbReference>
<dbReference type="EnsemblPlants" id="TraesCS6B02G389700.1">
    <property type="protein sequence ID" value="TraesCS6B02G389700.1"/>
    <property type="gene ID" value="TraesCS6B02G389700"/>
</dbReference>
<evidence type="ECO:0000256" key="3">
    <source>
        <dbReference type="ARBA" id="ARBA00022763"/>
    </source>
</evidence>
<feature type="domain" description="Replication protein A C-terminal" evidence="8">
    <location>
        <begin position="175"/>
        <end position="214"/>
    </location>
</feature>
<protein>
    <recommendedName>
        <fullName evidence="8">Replication protein A C-terminal domain-containing protein</fullName>
    </recommendedName>
</protein>
<reference evidence="9" key="1">
    <citation type="submission" date="2018-08" db="EMBL/GenBank/DDBJ databases">
        <authorList>
            <person name="Rossello M."/>
        </authorList>
    </citation>
    <scope>NUCLEOTIDE SEQUENCE [LARGE SCALE GENOMIC DNA]</scope>
    <source>
        <strain evidence="9">cv. Chinese Spring</strain>
    </source>
</reference>
<keyword evidence="4" id="KW-0238">DNA-binding</keyword>
<evidence type="ECO:0000256" key="2">
    <source>
        <dbReference type="ARBA" id="ARBA00007815"/>
    </source>
</evidence>
<dbReference type="Gramene" id="TraesROB_scaffold_003338_01G000500.1">
    <property type="protein sequence ID" value="TraesROB_scaffold_003338_01G000500.1"/>
    <property type="gene ID" value="TraesROB_scaffold_003338_01G000500"/>
</dbReference>
<dbReference type="GO" id="GO:0006289">
    <property type="term" value="P:nucleotide-excision repair"/>
    <property type="evidence" value="ECO:0000318"/>
    <property type="project" value="GO_Central"/>
</dbReference>
<dbReference type="Gramene" id="TraesCAD_scaffold_069838_01G000200.1">
    <property type="protein sequence ID" value="TraesCAD_scaffold_069838_01G000200.1"/>
    <property type="gene ID" value="TraesCAD_scaffold_069838_01G000200"/>
</dbReference>
<dbReference type="Pfam" id="PF08784">
    <property type="entry name" value="RPA_C"/>
    <property type="match status" value="1"/>
</dbReference>
<evidence type="ECO:0000313" key="9">
    <source>
        <dbReference type="EnsemblPlants" id="TraesCS6B02G389700.1"/>
    </source>
</evidence>
<dbReference type="GO" id="GO:0042162">
    <property type="term" value="F:telomeric DNA binding"/>
    <property type="evidence" value="ECO:0000318"/>
    <property type="project" value="GO_Central"/>
</dbReference>
<proteinExistence type="inferred from homology"/>
<dbReference type="OrthoDB" id="25571at2759"/>
<dbReference type="SUPFAM" id="SSF46785">
    <property type="entry name" value="Winged helix' DNA-binding domain"/>
    <property type="match status" value="1"/>
</dbReference>
<dbReference type="GO" id="GO:0005662">
    <property type="term" value="C:DNA replication factor A complex"/>
    <property type="evidence" value="ECO:0000318"/>
    <property type="project" value="GO_Central"/>
</dbReference>
<keyword evidence="7" id="KW-0539">Nucleus</keyword>
<dbReference type="InterPro" id="IPR012340">
    <property type="entry name" value="NA-bd_OB-fold"/>
</dbReference>
<keyword evidence="6" id="KW-0234">DNA repair</keyword>
<dbReference type="Gramene" id="TraesCAD_scaffold_127388_01G000300.1">
    <property type="protein sequence ID" value="TraesCAD_scaffold_127388_01G000300.1"/>
    <property type="gene ID" value="TraesCAD_scaffold_127388_01G000300"/>
</dbReference>
<dbReference type="SUPFAM" id="SSF50249">
    <property type="entry name" value="Nucleic acid-binding proteins"/>
    <property type="match status" value="1"/>
</dbReference>
<dbReference type="GO" id="GO:0000781">
    <property type="term" value="C:chromosome, telomeric region"/>
    <property type="evidence" value="ECO:0000318"/>
    <property type="project" value="GO_Central"/>
</dbReference>
<evidence type="ECO:0000256" key="6">
    <source>
        <dbReference type="ARBA" id="ARBA00023204"/>
    </source>
</evidence>
<name>A0A3B6PRL4_WHEAT</name>
<keyword evidence="5" id="KW-0233">DNA recombination</keyword>
<comment type="similarity">
    <text evidence="2">Belongs to the replication factor A protein 2 family.</text>
</comment>
<dbReference type="InterPro" id="IPR014892">
    <property type="entry name" value="RPA_C"/>
</dbReference>
<dbReference type="Gene3D" id="1.10.10.10">
    <property type="entry name" value="Winged helix-like DNA-binding domain superfamily/Winged helix DNA-binding domain"/>
    <property type="match status" value="1"/>
</dbReference>
<dbReference type="Gramene" id="TraesRN6B0101078900.1">
    <property type="protein sequence ID" value="TraesRN6B0101078900.1"/>
    <property type="gene ID" value="TraesRN6B0101078900"/>
</dbReference>
<keyword evidence="10" id="KW-1185">Reference proteome</keyword>
<sequence>MDDNADATDALFTGDAMMVSPARSTATTVVPAHPSTLRRMTIKQLYDGFLEDIERYPIVVDRDTVSSVSVYIINGDYVQLFGKPAMDGNFLQIKAFKIRVIKNYNDITHHYLYTIYTTLDIHKRNALKAKIQPVSIASTLYPKGPSITPSEVPLHSSTKDKTFAILCDPAYRDIQHGVSLKLIRSALDISQDEIMQVITEQIYLGMIYTTLDDNHFKSSI</sequence>
<evidence type="ECO:0000256" key="4">
    <source>
        <dbReference type="ARBA" id="ARBA00023125"/>
    </source>
</evidence>
<dbReference type="Proteomes" id="UP000019116">
    <property type="component" value="Chromosome 6B"/>
</dbReference>
<dbReference type="PANTHER" id="PTHR13989:SF40">
    <property type="entry name" value="REPLICATION PROTEIN A C-TERMINAL DOMAIN-CONTAINING PROTEIN"/>
    <property type="match status" value="1"/>
</dbReference>
<dbReference type="Gramene" id="TraesCS6B03G1101900.1">
    <property type="protein sequence ID" value="TraesCS6B03G1101900.1.CDS"/>
    <property type="gene ID" value="TraesCS6B03G1101900"/>
</dbReference>
<dbReference type="PANTHER" id="PTHR13989">
    <property type="entry name" value="REPLICATION PROTEIN A-RELATED"/>
    <property type="match status" value="1"/>
</dbReference>
<keyword evidence="3" id="KW-0227">DNA damage</keyword>
<comment type="subcellular location">
    <subcellularLocation>
        <location evidence="1">Nucleus</location>
    </subcellularLocation>
</comment>
<evidence type="ECO:0000256" key="5">
    <source>
        <dbReference type="ARBA" id="ARBA00023172"/>
    </source>
</evidence>
<dbReference type="Gramene" id="TraesWEE_scaffold_014222_01G000300.1">
    <property type="protein sequence ID" value="TraesWEE_scaffold_014222_01G000300.1"/>
    <property type="gene ID" value="TraesWEE_scaffold_014222_01G000300"/>
</dbReference>
<dbReference type="GO" id="GO:0000724">
    <property type="term" value="P:double-strand break repair via homologous recombination"/>
    <property type="evidence" value="ECO:0000318"/>
    <property type="project" value="GO_Central"/>
</dbReference>
<evidence type="ECO:0000256" key="7">
    <source>
        <dbReference type="ARBA" id="ARBA00023242"/>
    </source>
</evidence>
<dbReference type="AlphaFoldDB" id="A0A3B6PRL4"/>
<dbReference type="InterPro" id="IPR036390">
    <property type="entry name" value="WH_DNA-bd_sf"/>
</dbReference>
<dbReference type="InterPro" id="IPR036388">
    <property type="entry name" value="WH-like_DNA-bd_sf"/>
</dbReference>
<dbReference type="Gramene" id="TraesCS6B02G389700.1">
    <property type="protein sequence ID" value="TraesCS6B02G389700.1"/>
    <property type="gene ID" value="TraesCS6B02G389700"/>
</dbReference>
<accession>A0A3B6PRL4</accession>
<evidence type="ECO:0000256" key="1">
    <source>
        <dbReference type="ARBA" id="ARBA00004123"/>
    </source>
</evidence>
<dbReference type="Gene3D" id="2.40.50.140">
    <property type="entry name" value="Nucleic acid-binding proteins"/>
    <property type="match status" value="1"/>
</dbReference>
<dbReference type="STRING" id="4565.A0A3B6PRL4"/>
<evidence type="ECO:0000259" key="8">
    <source>
        <dbReference type="Pfam" id="PF08784"/>
    </source>
</evidence>
<dbReference type="GO" id="GO:0003697">
    <property type="term" value="F:single-stranded DNA binding"/>
    <property type="evidence" value="ECO:0000318"/>
    <property type="project" value="GO_Central"/>
</dbReference>
<reference evidence="9" key="2">
    <citation type="submission" date="2018-10" db="UniProtKB">
        <authorList>
            <consortium name="EnsemblPlants"/>
        </authorList>
    </citation>
    <scope>IDENTIFICATION</scope>
</reference>
<organism evidence="9">
    <name type="scientific">Triticum aestivum</name>
    <name type="common">Wheat</name>
    <dbReference type="NCBI Taxonomy" id="4565"/>
    <lineage>
        <taxon>Eukaryota</taxon>
        <taxon>Viridiplantae</taxon>
        <taxon>Streptophyta</taxon>
        <taxon>Embryophyta</taxon>
        <taxon>Tracheophyta</taxon>
        <taxon>Spermatophyta</taxon>
        <taxon>Magnoliopsida</taxon>
        <taxon>Liliopsida</taxon>
        <taxon>Poales</taxon>
        <taxon>Poaceae</taxon>
        <taxon>BOP clade</taxon>
        <taxon>Pooideae</taxon>
        <taxon>Triticodae</taxon>
        <taxon>Triticeae</taxon>
        <taxon>Triticinae</taxon>
        <taxon>Triticum</taxon>
    </lineage>
</organism>
<evidence type="ECO:0000313" key="10">
    <source>
        <dbReference type="Proteomes" id="UP000019116"/>
    </source>
</evidence>